<dbReference type="InterPro" id="IPR027417">
    <property type="entry name" value="P-loop_NTPase"/>
</dbReference>
<name>A0AA88KT57_NAELO</name>
<comment type="function">
    <text evidence="5">Small GTPase required for proper localization of RNA polymerase II and III (RNAPII and RNAPIII). May act at an RNAP assembly step prior to nuclear import.</text>
</comment>
<keyword evidence="3 5" id="KW-0378">Hydrolase</keyword>
<protein>
    <recommendedName>
        <fullName evidence="5">GPN-loop GTPase 2</fullName>
    </recommendedName>
</protein>
<dbReference type="SUPFAM" id="SSF52540">
    <property type="entry name" value="P-loop containing nucleoside triphosphate hydrolases"/>
    <property type="match status" value="1"/>
</dbReference>
<dbReference type="EMBL" id="PYSW02000010">
    <property type="protein sequence ID" value="KAG2388437.1"/>
    <property type="molecule type" value="Genomic_DNA"/>
</dbReference>
<dbReference type="GO" id="GO:0005737">
    <property type="term" value="C:cytoplasm"/>
    <property type="evidence" value="ECO:0007669"/>
    <property type="project" value="TreeGrafter"/>
</dbReference>
<dbReference type="Pfam" id="PF03029">
    <property type="entry name" value="ATP_bind_1"/>
    <property type="match status" value="1"/>
</dbReference>
<comment type="similarity">
    <text evidence="1 5">Belongs to the GPN-loop GTPase family.</text>
</comment>
<evidence type="ECO:0000256" key="2">
    <source>
        <dbReference type="ARBA" id="ARBA00022741"/>
    </source>
</evidence>
<dbReference type="InterPro" id="IPR030231">
    <property type="entry name" value="Gpn2"/>
</dbReference>
<dbReference type="AlphaFoldDB" id="A0AA88KT57"/>
<dbReference type="FunFam" id="3.40.50.300:FF:000338">
    <property type="entry name" value="GPN-loop GTPase 2"/>
    <property type="match status" value="1"/>
</dbReference>
<proteinExistence type="inferred from homology"/>
<keyword evidence="8" id="KW-1185">Reference proteome</keyword>
<gene>
    <name evidence="7" type="ORF">C9374_000601</name>
</gene>
<evidence type="ECO:0000313" key="7">
    <source>
        <dbReference type="EMBL" id="KAG2388437.1"/>
    </source>
</evidence>
<dbReference type="GO" id="GO:0005525">
    <property type="term" value="F:GTP binding"/>
    <property type="evidence" value="ECO:0007669"/>
    <property type="project" value="UniProtKB-KW"/>
</dbReference>
<evidence type="ECO:0000256" key="3">
    <source>
        <dbReference type="ARBA" id="ARBA00022801"/>
    </source>
</evidence>
<dbReference type="CDD" id="cd17871">
    <property type="entry name" value="GPN2"/>
    <property type="match status" value="1"/>
</dbReference>
<dbReference type="InterPro" id="IPR004130">
    <property type="entry name" value="Gpn"/>
</dbReference>
<feature type="compositionally biased region" description="Acidic residues" evidence="6">
    <location>
        <begin position="227"/>
        <end position="242"/>
    </location>
</feature>
<organism evidence="7 8">
    <name type="scientific">Naegleria lovaniensis</name>
    <name type="common">Amoeba</name>
    <dbReference type="NCBI Taxonomy" id="51637"/>
    <lineage>
        <taxon>Eukaryota</taxon>
        <taxon>Discoba</taxon>
        <taxon>Heterolobosea</taxon>
        <taxon>Tetramitia</taxon>
        <taxon>Eutetramitia</taxon>
        <taxon>Vahlkampfiidae</taxon>
        <taxon>Naegleria</taxon>
    </lineage>
</organism>
<evidence type="ECO:0000256" key="5">
    <source>
        <dbReference type="RuleBase" id="RU365059"/>
    </source>
</evidence>
<keyword evidence="4 5" id="KW-0342">GTP-binding</keyword>
<feature type="region of interest" description="Disordered" evidence="6">
    <location>
        <begin position="213"/>
        <end position="245"/>
    </location>
</feature>
<dbReference type="Proteomes" id="UP000816034">
    <property type="component" value="Unassembled WGS sequence"/>
</dbReference>
<dbReference type="PANTHER" id="PTHR21231:SF3">
    <property type="entry name" value="GPN-LOOP GTPASE 2"/>
    <property type="match status" value="1"/>
</dbReference>
<evidence type="ECO:0000313" key="8">
    <source>
        <dbReference type="Proteomes" id="UP000816034"/>
    </source>
</evidence>
<evidence type="ECO:0000256" key="6">
    <source>
        <dbReference type="SAM" id="MobiDB-lite"/>
    </source>
</evidence>
<dbReference type="RefSeq" id="XP_044552429.1">
    <property type="nucleotide sequence ID" value="XM_044695824.1"/>
</dbReference>
<dbReference type="GO" id="GO:0003924">
    <property type="term" value="F:GTPase activity"/>
    <property type="evidence" value="ECO:0007669"/>
    <property type="project" value="TreeGrafter"/>
</dbReference>
<sequence length="342" mass="39172">MPFGQIVVGPPGSGKSTYCNGMQQFMRGIGRKVVVVNMDPANEGYTYECGVDIQDLISVQPVMEELKLGPNGALIYCMEYLKEHLEEWLKVQLKPYIVDDSYYVIFDMPGQIELYTHYNVVKDICDVLVNKWHFRLCAVNLVDAHHCTDASKYISVLMVSLSIMIRLELPHVNILSKVDLIEQYGKLAFDIDFYTEVQDLSYLVQSIGRKPLSHHDGEENNSNSMEEANEDNDEDDMQDDESFESKLAKRKRKYKTRFRKLNQLMADVIQDYSLVSFGTLNIQDKESVLNVLKMVDKASGYVFGACEQDNTSILDVASSNLKWAYEANDDVRSKYLNRNNEE</sequence>
<comment type="subunit">
    <text evidence="5">Binds to RNA polymerase II (RNAPII).</text>
</comment>
<keyword evidence="2 5" id="KW-0547">Nucleotide-binding</keyword>
<accession>A0AA88KT57</accession>
<evidence type="ECO:0000256" key="4">
    <source>
        <dbReference type="ARBA" id="ARBA00023134"/>
    </source>
</evidence>
<reference evidence="7 8" key="1">
    <citation type="journal article" date="2018" name="BMC Genomics">
        <title>The genome of Naegleria lovaniensis, the basis for a comparative approach to unravel pathogenicity factors of the human pathogenic amoeba N. fowleri.</title>
        <authorList>
            <person name="Liechti N."/>
            <person name="Schurch N."/>
            <person name="Bruggmann R."/>
            <person name="Wittwer M."/>
        </authorList>
    </citation>
    <scope>NUCLEOTIDE SEQUENCE [LARGE SCALE GENOMIC DNA]</scope>
    <source>
        <strain evidence="7 8">ATCC 30569</strain>
    </source>
</reference>
<dbReference type="PANTHER" id="PTHR21231">
    <property type="entry name" value="XPA-BINDING PROTEIN 1-RELATED"/>
    <property type="match status" value="1"/>
</dbReference>
<evidence type="ECO:0000256" key="1">
    <source>
        <dbReference type="ARBA" id="ARBA00005290"/>
    </source>
</evidence>
<dbReference type="GeneID" id="68093063"/>
<comment type="caution">
    <text evidence="7">The sequence shown here is derived from an EMBL/GenBank/DDBJ whole genome shotgun (WGS) entry which is preliminary data.</text>
</comment>
<dbReference type="Gene3D" id="3.40.50.300">
    <property type="entry name" value="P-loop containing nucleotide triphosphate hydrolases"/>
    <property type="match status" value="1"/>
</dbReference>